<accession>A0A0N1PBT3</accession>
<dbReference type="Proteomes" id="UP000038009">
    <property type="component" value="Unassembled WGS sequence"/>
</dbReference>
<keyword evidence="3" id="KW-1185">Reference proteome</keyword>
<gene>
    <name evidence="2" type="ORF">ABL78_8222</name>
</gene>
<evidence type="ECO:0000313" key="2">
    <source>
        <dbReference type="EMBL" id="KPI82764.1"/>
    </source>
</evidence>
<keyword evidence="1" id="KW-0472">Membrane</keyword>
<sequence length="74" mass="7369">MLNGCSVTVLVEGAGTPGLGSISVVVGGALVELLFMVSVAVVDGGRNGGLVRYTGGHLMGALLGFWLGRPAEVL</sequence>
<evidence type="ECO:0000313" key="3">
    <source>
        <dbReference type="Proteomes" id="UP000038009"/>
    </source>
</evidence>
<organism evidence="2 3">
    <name type="scientific">Leptomonas seymouri</name>
    <dbReference type="NCBI Taxonomy" id="5684"/>
    <lineage>
        <taxon>Eukaryota</taxon>
        <taxon>Discoba</taxon>
        <taxon>Euglenozoa</taxon>
        <taxon>Kinetoplastea</taxon>
        <taxon>Metakinetoplastina</taxon>
        <taxon>Trypanosomatida</taxon>
        <taxon>Trypanosomatidae</taxon>
        <taxon>Leishmaniinae</taxon>
        <taxon>Leptomonas</taxon>
    </lineage>
</organism>
<keyword evidence="1" id="KW-1133">Transmembrane helix</keyword>
<dbReference type="VEuPathDB" id="TriTrypDB:Lsey_0554_0020"/>
<feature type="transmembrane region" description="Helical" evidence="1">
    <location>
        <begin position="49"/>
        <end position="68"/>
    </location>
</feature>
<proteinExistence type="predicted"/>
<feature type="transmembrane region" description="Helical" evidence="1">
    <location>
        <begin position="20"/>
        <end position="42"/>
    </location>
</feature>
<reference evidence="2 3" key="1">
    <citation type="journal article" date="2015" name="PLoS Pathog.">
        <title>Leptomonas seymouri: Adaptations to the Dixenous Life Cycle Analyzed by Genome Sequencing, Transcriptome Profiling and Co-infection with Leishmania donovani.</title>
        <authorList>
            <person name="Kraeva N."/>
            <person name="Butenko A."/>
            <person name="Hlavacova J."/>
            <person name="Kostygov A."/>
            <person name="Myskova J."/>
            <person name="Grybchuk D."/>
            <person name="Lestinova T."/>
            <person name="Votypka J."/>
            <person name="Volf P."/>
            <person name="Opperdoes F."/>
            <person name="Flegontov P."/>
            <person name="Lukes J."/>
            <person name="Yurchenko V."/>
        </authorList>
    </citation>
    <scope>NUCLEOTIDE SEQUENCE [LARGE SCALE GENOMIC DNA]</scope>
    <source>
        <strain evidence="2 3">ATCC 30220</strain>
    </source>
</reference>
<protein>
    <submittedName>
        <fullName evidence="2">Uncharacterized protein</fullName>
    </submittedName>
</protein>
<name>A0A0N1PBT3_LEPSE</name>
<dbReference type="AlphaFoldDB" id="A0A0N1PBT3"/>
<dbReference type="EMBL" id="LJSK01000554">
    <property type="protein sequence ID" value="KPI82764.1"/>
    <property type="molecule type" value="Genomic_DNA"/>
</dbReference>
<evidence type="ECO:0000256" key="1">
    <source>
        <dbReference type="SAM" id="Phobius"/>
    </source>
</evidence>
<keyword evidence="1" id="KW-0812">Transmembrane</keyword>
<comment type="caution">
    <text evidence="2">The sequence shown here is derived from an EMBL/GenBank/DDBJ whole genome shotgun (WGS) entry which is preliminary data.</text>
</comment>